<feature type="non-terminal residue" evidence="11">
    <location>
        <position position="1"/>
    </location>
</feature>
<keyword evidence="12" id="KW-1185">Reference proteome</keyword>
<evidence type="ECO:0000256" key="1">
    <source>
        <dbReference type="ARBA" id="ARBA00004123"/>
    </source>
</evidence>
<dbReference type="InterPro" id="IPR049470">
    <property type="entry name" value="TRM61_C"/>
</dbReference>
<dbReference type="EMBL" id="GG663737">
    <property type="protein sequence ID" value="EEH58299.1"/>
    <property type="molecule type" value="Genomic_DNA"/>
</dbReference>
<evidence type="ECO:0000256" key="8">
    <source>
        <dbReference type="PIRSR" id="PIRSR017269-1"/>
    </source>
</evidence>
<dbReference type="GO" id="GO:0031515">
    <property type="term" value="C:tRNA (m1A) methyltransferase complex"/>
    <property type="evidence" value="ECO:0007669"/>
    <property type="project" value="InterPro"/>
</dbReference>
<feature type="binding site" evidence="8">
    <location>
        <begin position="106"/>
        <end position="109"/>
    </location>
    <ligand>
        <name>S-adenosyl-L-methionine</name>
        <dbReference type="ChEBI" id="CHEBI:59789"/>
    </ligand>
</feature>
<dbReference type="Proteomes" id="UP000001876">
    <property type="component" value="Unassembled WGS sequence"/>
</dbReference>
<dbReference type="RefSeq" id="XP_003056654.1">
    <property type="nucleotide sequence ID" value="XM_003056608.1"/>
</dbReference>
<feature type="non-terminal residue" evidence="11">
    <location>
        <position position="332"/>
    </location>
</feature>
<dbReference type="OMA" id="RPDHRMI"/>
<dbReference type="AlphaFoldDB" id="C1MNH8"/>
<name>C1MNH8_MICPC</name>
<evidence type="ECO:0000313" key="12">
    <source>
        <dbReference type="Proteomes" id="UP000001876"/>
    </source>
</evidence>
<dbReference type="InterPro" id="IPR014816">
    <property type="entry name" value="tRNA_MeTrfase_Gcd14"/>
</dbReference>
<dbReference type="Pfam" id="PF08704">
    <property type="entry name" value="GCD14"/>
    <property type="match status" value="2"/>
</dbReference>
<dbReference type="eggNOG" id="KOG2915">
    <property type="taxonomic scope" value="Eukaryota"/>
</dbReference>
<dbReference type="STRING" id="564608.C1MNH8"/>
<protein>
    <recommendedName>
        <fullName evidence="2">tRNA (adenine(58)-N(1))-methyltransferase</fullName>
        <ecNumber evidence="2">2.1.1.220</ecNumber>
    </recommendedName>
</protein>
<dbReference type="GeneID" id="9682546"/>
<organism evidence="12">
    <name type="scientific">Micromonas pusilla (strain CCMP1545)</name>
    <name type="common">Picoplanktonic green alga</name>
    <dbReference type="NCBI Taxonomy" id="564608"/>
    <lineage>
        <taxon>Eukaryota</taxon>
        <taxon>Viridiplantae</taxon>
        <taxon>Chlorophyta</taxon>
        <taxon>Mamiellophyceae</taxon>
        <taxon>Mamiellales</taxon>
        <taxon>Mamiellaceae</taxon>
        <taxon>Micromonas</taxon>
    </lineage>
</organism>
<keyword evidence="4" id="KW-0808">Transferase</keyword>
<dbReference type="Gene3D" id="3.10.330.20">
    <property type="match status" value="1"/>
</dbReference>
<dbReference type="GO" id="GO:0005634">
    <property type="term" value="C:nucleus"/>
    <property type="evidence" value="ECO:0007669"/>
    <property type="project" value="UniProtKB-SubCell"/>
</dbReference>
<evidence type="ECO:0000256" key="4">
    <source>
        <dbReference type="ARBA" id="ARBA00022679"/>
    </source>
</evidence>
<evidence type="ECO:0000256" key="3">
    <source>
        <dbReference type="ARBA" id="ARBA00022603"/>
    </source>
</evidence>
<dbReference type="GO" id="GO:0030488">
    <property type="term" value="P:tRNA methylation"/>
    <property type="evidence" value="ECO:0007669"/>
    <property type="project" value="InterPro"/>
</dbReference>
<dbReference type="GO" id="GO:0160107">
    <property type="term" value="F:tRNA (adenine(58)-N1)-methyltransferase activity"/>
    <property type="evidence" value="ECO:0007669"/>
    <property type="project" value="UniProtKB-EC"/>
</dbReference>
<keyword evidence="5 8" id="KW-0949">S-adenosyl-L-methionine</keyword>
<feature type="region of interest" description="Disordered" evidence="9">
    <location>
        <begin position="261"/>
        <end position="332"/>
    </location>
</feature>
<feature type="domain" description="tRNA (adenine(58)-N(1))-methyltransferase catalytic subunit TRM61 C-terminal" evidence="10">
    <location>
        <begin position="56"/>
        <end position="121"/>
    </location>
</feature>
<evidence type="ECO:0000256" key="2">
    <source>
        <dbReference type="ARBA" id="ARBA00012796"/>
    </source>
</evidence>
<sequence>IEYGDLVIVYEGFNKAKAVTIAPRAQYQNKYGNFFHVDWVGKPLGSKVFGRGENGGHVWLLAPTPELWTKVLPHRTQILYLPDISLITLELELRPGSVVIESGTGSGSLTHSLIRAVAGGGASTSSSAVEDGTSTVAAAGGGDGHVWSFEFNAVRAASASAEIVAHGLSKHCTVTCRDVERDGFPAALEGCADAVFLDLPGPWKCIESVARCLRRDGVVCAFSPCIEQVQRTCEALERHGFGDARTVELLGREHDVEVRELQTDLSKSQPKLKSGWKRESAKKAARKRTRVDGDGDGDGGAASDATAPKSVVVSYPRQASQSHTGYLTFARL</sequence>
<evidence type="ECO:0000256" key="9">
    <source>
        <dbReference type="SAM" id="MobiDB-lite"/>
    </source>
</evidence>
<keyword evidence="6" id="KW-0819">tRNA processing</keyword>
<evidence type="ECO:0000259" key="10">
    <source>
        <dbReference type="Pfam" id="PF08704"/>
    </source>
</evidence>
<keyword evidence="3" id="KW-0489">Methyltransferase</keyword>
<proteinExistence type="predicted"/>
<evidence type="ECO:0000313" key="11">
    <source>
        <dbReference type="EMBL" id="EEH58299.1"/>
    </source>
</evidence>
<dbReference type="OrthoDB" id="1925287at2759"/>
<dbReference type="KEGG" id="mpp:MICPUCDRAFT_5378"/>
<evidence type="ECO:0000256" key="6">
    <source>
        <dbReference type="ARBA" id="ARBA00022694"/>
    </source>
</evidence>
<comment type="subcellular location">
    <subcellularLocation>
        <location evidence="1">Nucleus</location>
    </subcellularLocation>
</comment>
<dbReference type="PANTHER" id="PTHR12133">
    <property type="entry name" value="TRNA (ADENINE(58)-N(1))-METHYLTRANSFERASE"/>
    <property type="match status" value="1"/>
</dbReference>
<dbReference type="InterPro" id="IPR029063">
    <property type="entry name" value="SAM-dependent_MTases_sf"/>
</dbReference>
<keyword evidence="7" id="KW-0539">Nucleus</keyword>
<dbReference type="PROSITE" id="PS51620">
    <property type="entry name" value="SAM_TRM61"/>
    <property type="match status" value="1"/>
</dbReference>
<feature type="domain" description="tRNA (adenine(58)-N(1))-methyltransferase catalytic subunit TRM61 C-terminal" evidence="10">
    <location>
        <begin position="138"/>
        <end position="331"/>
    </location>
</feature>
<dbReference type="PIRSF" id="PIRSF017269">
    <property type="entry name" value="GCD14"/>
    <property type="match status" value="1"/>
</dbReference>
<dbReference type="EC" id="2.1.1.220" evidence="2"/>
<feature type="binding site" evidence="8">
    <location>
        <position position="150"/>
    </location>
    <ligand>
        <name>S-adenosyl-L-methionine</name>
        <dbReference type="ChEBI" id="CHEBI:59789"/>
    </ligand>
</feature>
<dbReference type="PANTHER" id="PTHR12133:SF2">
    <property type="entry name" value="TRNA (ADENINE(58)-N(1))-METHYLTRANSFERASE CATALYTIC SUBUNIT TRMT61A"/>
    <property type="match status" value="1"/>
</dbReference>
<dbReference type="SUPFAM" id="SSF53335">
    <property type="entry name" value="S-adenosyl-L-methionine-dependent methyltransferases"/>
    <property type="match status" value="1"/>
</dbReference>
<dbReference type="Gene3D" id="3.40.50.150">
    <property type="entry name" value="Vaccinia Virus protein VP39"/>
    <property type="match status" value="1"/>
</dbReference>
<accession>C1MNH8</accession>
<gene>
    <name evidence="11" type="ORF">MICPUCDRAFT_5378</name>
</gene>
<reference evidence="11 12" key="1">
    <citation type="journal article" date="2009" name="Science">
        <title>Green evolution and dynamic adaptations revealed by genomes of the marine picoeukaryotes Micromonas.</title>
        <authorList>
            <person name="Worden A.Z."/>
            <person name="Lee J.H."/>
            <person name="Mock T."/>
            <person name="Rouze P."/>
            <person name="Simmons M.P."/>
            <person name="Aerts A.L."/>
            <person name="Allen A.E."/>
            <person name="Cuvelier M.L."/>
            <person name="Derelle E."/>
            <person name="Everett M.V."/>
            <person name="Foulon E."/>
            <person name="Grimwood J."/>
            <person name="Gundlach H."/>
            <person name="Henrissat B."/>
            <person name="Napoli C."/>
            <person name="McDonald S.M."/>
            <person name="Parker M.S."/>
            <person name="Rombauts S."/>
            <person name="Salamov A."/>
            <person name="Von Dassow P."/>
            <person name="Badger J.H."/>
            <person name="Coutinho P.M."/>
            <person name="Demir E."/>
            <person name="Dubchak I."/>
            <person name="Gentemann C."/>
            <person name="Eikrem W."/>
            <person name="Gready J.E."/>
            <person name="John U."/>
            <person name="Lanier W."/>
            <person name="Lindquist E.A."/>
            <person name="Lucas S."/>
            <person name="Mayer K.F."/>
            <person name="Moreau H."/>
            <person name="Not F."/>
            <person name="Otillar R."/>
            <person name="Panaud O."/>
            <person name="Pangilinan J."/>
            <person name="Paulsen I."/>
            <person name="Piegu B."/>
            <person name="Poliakov A."/>
            <person name="Robbens S."/>
            <person name="Schmutz J."/>
            <person name="Toulza E."/>
            <person name="Wyss T."/>
            <person name="Zelensky A."/>
            <person name="Zhou K."/>
            <person name="Armbrust E.V."/>
            <person name="Bhattacharya D."/>
            <person name="Goodenough U.W."/>
            <person name="Van de Peer Y."/>
            <person name="Grigoriev I.V."/>
        </authorList>
    </citation>
    <scope>NUCLEOTIDE SEQUENCE [LARGE SCALE GENOMIC DNA]</scope>
    <source>
        <strain evidence="11 12">CCMP1545</strain>
    </source>
</reference>
<evidence type="ECO:0000256" key="7">
    <source>
        <dbReference type="ARBA" id="ARBA00023242"/>
    </source>
</evidence>
<feature type="binding site" evidence="8">
    <location>
        <position position="178"/>
    </location>
    <ligand>
        <name>S-adenosyl-L-methionine</name>
        <dbReference type="ChEBI" id="CHEBI:59789"/>
    </ligand>
</feature>
<feature type="binding site" evidence="8">
    <location>
        <position position="198"/>
    </location>
    <ligand>
        <name>S-adenosyl-L-methionine</name>
        <dbReference type="ChEBI" id="CHEBI:59789"/>
    </ligand>
</feature>
<evidence type="ECO:0000256" key="5">
    <source>
        <dbReference type="ARBA" id="ARBA00022691"/>
    </source>
</evidence>